<protein>
    <submittedName>
        <fullName evidence="1">Uncharacterized protein</fullName>
    </submittedName>
</protein>
<evidence type="ECO:0000313" key="2">
    <source>
        <dbReference type="Proteomes" id="UP001341840"/>
    </source>
</evidence>
<gene>
    <name evidence="1" type="ORF">PIB30_000363</name>
</gene>
<dbReference type="EMBL" id="JASCZI010120830">
    <property type="protein sequence ID" value="MED6154861.1"/>
    <property type="molecule type" value="Genomic_DNA"/>
</dbReference>
<evidence type="ECO:0000313" key="1">
    <source>
        <dbReference type="EMBL" id="MED6154861.1"/>
    </source>
</evidence>
<sequence>MDAQNRNGRLPCSEWRKWDQVIYRFQLPPNQPYYALPWQLAAGIIRDGVDRIWFVDNVDNCLRMRMWRVEGNIFISGKDVRNFVSFSTQRSDVGFEVQHLNVRLFSAQVLTTDFVPLQVNKYVGLCYD</sequence>
<name>A0ABU6U128_9FABA</name>
<reference evidence="1 2" key="1">
    <citation type="journal article" date="2023" name="Plants (Basel)">
        <title>Bridging the Gap: Combining Genomics and Transcriptomics Approaches to Understand Stylosanthes scabra, an Orphan Legume from the Brazilian Caatinga.</title>
        <authorList>
            <person name="Ferreira-Neto J.R.C."/>
            <person name="da Silva M.D."/>
            <person name="Binneck E."/>
            <person name="de Melo N.F."/>
            <person name="da Silva R.H."/>
            <person name="de Melo A.L.T.M."/>
            <person name="Pandolfi V."/>
            <person name="Bustamante F.O."/>
            <person name="Brasileiro-Vidal A.C."/>
            <person name="Benko-Iseppon A.M."/>
        </authorList>
    </citation>
    <scope>NUCLEOTIDE SEQUENCE [LARGE SCALE GENOMIC DNA]</scope>
    <source>
        <tissue evidence="1">Leaves</tissue>
    </source>
</reference>
<keyword evidence="2" id="KW-1185">Reference proteome</keyword>
<proteinExistence type="predicted"/>
<dbReference type="Proteomes" id="UP001341840">
    <property type="component" value="Unassembled WGS sequence"/>
</dbReference>
<accession>A0ABU6U128</accession>
<organism evidence="1 2">
    <name type="scientific">Stylosanthes scabra</name>
    <dbReference type="NCBI Taxonomy" id="79078"/>
    <lineage>
        <taxon>Eukaryota</taxon>
        <taxon>Viridiplantae</taxon>
        <taxon>Streptophyta</taxon>
        <taxon>Embryophyta</taxon>
        <taxon>Tracheophyta</taxon>
        <taxon>Spermatophyta</taxon>
        <taxon>Magnoliopsida</taxon>
        <taxon>eudicotyledons</taxon>
        <taxon>Gunneridae</taxon>
        <taxon>Pentapetalae</taxon>
        <taxon>rosids</taxon>
        <taxon>fabids</taxon>
        <taxon>Fabales</taxon>
        <taxon>Fabaceae</taxon>
        <taxon>Papilionoideae</taxon>
        <taxon>50 kb inversion clade</taxon>
        <taxon>dalbergioids sensu lato</taxon>
        <taxon>Dalbergieae</taxon>
        <taxon>Pterocarpus clade</taxon>
        <taxon>Stylosanthes</taxon>
    </lineage>
</organism>
<comment type="caution">
    <text evidence="1">The sequence shown here is derived from an EMBL/GenBank/DDBJ whole genome shotgun (WGS) entry which is preliminary data.</text>
</comment>